<feature type="signal peptide" evidence="1">
    <location>
        <begin position="1"/>
        <end position="26"/>
    </location>
</feature>
<evidence type="ECO:0000313" key="2">
    <source>
        <dbReference type="EMBL" id="PEN09580.1"/>
    </source>
</evidence>
<dbReference type="AlphaFoldDB" id="A0A2H3P1X8"/>
<accession>A0A2H3P1X8</accession>
<comment type="caution">
    <text evidence="2">The sequence shown here is derived from an EMBL/GenBank/DDBJ whole genome shotgun (WGS) entry which is preliminary data.</text>
</comment>
<keyword evidence="3" id="KW-1185">Reference proteome</keyword>
<name>A0A2H3P1X8_9BACT</name>
<dbReference type="Proteomes" id="UP000221024">
    <property type="component" value="Unassembled WGS sequence"/>
</dbReference>
<feature type="chain" id="PRO_5013742912" evidence="1">
    <location>
        <begin position="27"/>
        <end position="470"/>
    </location>
</feature>
<reference evidence="2 3" key="1">
    <citation type="submission" date="2017-10" db="EMBL/GenBank/DDBJ databases">
        <title>Draft genome of Longimonas halophila.</title>
        <authorList>
            <person name="Goh K.M."/>
            <person name="Shamsir M.S."/>
            <person name="Lim S.W."/>
        </authorList>
    </citation>
    <scope>NUCLEOTIDE SEQUENCE [LARGE SCALE GENOMIC DNA]</scope>
    <source>
        <strain evidence="2 3">KCTC 42399</strain>
    </source>
</reference>
<sequence length="470" mass="51175">MYLLQKIGTLLIVGVLLGCGAAPVLAQDGVRGDDVSDNEQAGDALEPLFPESLGAASLEQVEPESGLSSVGMYTHPDVDSPLALVLAYGATVEGMVAELTSMKMESEDWETEEWDIQGRNVHYMNVREMDRGRATESPGESGTDGRQADNRRTLAVVLVDQFLVGFMTEQDVEPALMRSLFEQYDLDALASWEAPGSPPRHSFAAGTCLSIACLMTSEDLETLFPASLGEASLEHVEPEDDGLRSRGVYTHPEVDGSLSLALAYGSSVEEGAMQISSLQMQGATESEDWHTEEWDIQGHTVHYMSEGGNAVAISLIDQFLVFTMTEGAAEPALFRSLFESYDLNALASWDAPGSYMPHSLSSNTCLSIECFSKRVASCESAQMMGQLNRRLGGVYTVEEPADEEQCLLSFAFTNNPNPDVVDKKVFFPVDRNADLVENFQDNVMRPMQACLEETDEASEHCGGPLLDVME</sequence>
<keyword evidence="1" id="KW-0732">Signal</keyword>
<dbReference type="PROSITE" id="PS51257">
    <property type="entry name" value="PROKAR_LIPOPROTEIN"/>
    <property type="match status" value="1"/>
</dbReference>
<evidence type="ECO:0000256" key="1">
    <source>
        <dbReference type="SAM" id="SignalP"/>
    </source>
</evidence>
<gene>
    <name evidence="2" type="ORF">CRI93_02280</name>
</gene>
<organism evidence="2 3">
    <name type="scientific">Longimonas halophila</name>
    <dbReference type="NCBI Taxonomy" id="1469170"/>
    <lineage>
        <taxon>Bacteria</taxon>
        <taxon>Pseudomonadati</taxon>
        <taxon>Rhodothermota</taxon>
        <taxon>Rhodothermia</taxon>
        <taxon>Rhodothermales</taxon>
        <taxon>Salisaetaceae</taxon>
        <taxon>Longimonas</taxon>
    </lineage>
</organism>
<evidence type="ECO:0000313" key="3">
    <source>
        <dbReference type="Proteomes" id="UP000221024"/>
    </source>
</evidence>
<dbReference type="RefSeq" id="WP_098060978.1">
    <property type="nucleotide sequence ID" value="NZ_PDEP01000001.1"/>
</dbReference>
<dbReference type="EMBL" id="PDEP01000001">
    <property type="protein sequence ID" value="PEN09580.1"/>
    <property type="molecule type" value="Genomic_DNA"/>
</dbReference>
<protein>
    <submittedName>
        <fullName evidence="2">Uncharacterized protein</fullName>
    </submittedName>
</protein>
<proteinExistence type="predicted"/>